<dbReference type="Pfam" id="PF06585">
    <property type="entry name" value="JHBP"/>
    <property type="match status" value="1"/>
</dbReference>
<protein>
    <submittedName>
        <fullName evidence="1">Uncharacterized protein</fullName>
    </submittedName>
</protein>
<proteinExistence type="predicted"/>
<sequence>MFHCSACKSLLLFAEGVKAKIYFRASPQTYKGRKFLVTEEIKMDFNAKDLNMGIENIGNGNIVIHGAFPRPGMDLGLSVTHRGDNSSRPWSRDVSDEVLVTDRQGLGSSATEKAALNLLMNNYGQELLKEMKPEIIRNIIRVMKRFLDNLFTKIPYDMWMLDS</sequence>
<reference evidence="1" key="1">
    <citation type="submission" date="2020-11" db="EMBL/GenBank/DDBJ databases">
        <authorList>
            <person name="Tran Van P."/>
        </authorList>
    </citation>
    <scope>NUCLEOTIDE SEQUENCE</scope>
</reference>
<organism evidence="1">
    <name type="scientific">Timema shepardi</name>
    <name type="common">Walking stick</name>
    <dbReference type="NCBI Taxonomy" id="629360"/>
    <lineage>
        <taxon>Eukaryota</taxon>
        <taxon>Metazoa</taxon>
        <taxon>Ecdysozoa</taxon>
        <taxon>Arthropoda</taxon>
        <taxon>Hexapoda</taxon>
        <taxon>Insecta</taxon>
        <taxon>Pterygota</taxon>
        <taxon>Neoptera</taxon>
        <taxon>Polyneoptera</taxon>
        <taxon>Phasmatodea</taxon>
        <taxon>Timematodea</taxon>
        <taxon>Timematoidea</taxon>
        <taxon>Timematidae</taxon>
        <taxon>Timema</taxon>
    </lineage>
</organism>
<accession>A0A7R9BCS1</accession>
<name>A0A7R9BCS1_TIMSH</name>
<gene>
    <name evidence="1" type="ORF">TSIB3V08_LOCUS13625</name>
</gene>
<evidence type="ECO:0000313" key="1">
    <source>
        <dbReference type="EMBL" id="CAD7269625.1"/>
    </source>
</evidence>
<dbReference type="EMBL" id="OC030371">
    <property type="protein sequence ID" value="CAD7269625.1"/>
    <property type="molecule type" value="Genomic_DNA"/>
</dbReference>
<dbReference type="AlphaFoldDB" id="A0A7R9BCS1"/>
<dbReference type="InterPro" id="IPR010562">
    <property type="entry name" value="Haemolymph_juvenile_hormone-bd"/>
</dbReference>